<organism evidence="1 2">
    <name type="scientific">Leptospira bourretii</name>
    <dbReference type="NCBI Taxonomy" id="2484962"/>
    <lineage>
        <taxon>Bacteria</taxon>
        <taxon>Pseudomonadati</taxon>
        <taxon>Spirochaetota</taxon>
        <taxon>Spirochaetia</taxon>
        <taxon>Leptospirales</taxon>
        <taxon>Leptospiraceae</taxon>
        <taxon>Leptospira</taxon>
    </lineage>
</organism>
<dbReference type="EMBL" id="RQFL01000022">
    <property type="protein sequence ID" value="TGK92221.1"/>
    <property type="molecule type" value="Genomic_DNA"/>
</dbReference>
<evidence type="ECO:0008006" key="3">
    <source>
        <dbReference type="Google" id="ProtNLM"/>
    </source>
</evidence>
<sequence length="122" mass="14135">MIAKDKIKKYIIFCILISTNYIKAQESPEFEIGLELMDKYSCSLCHSLFDKRRLVGPSLKGIYKTNRKLTNNEVKVADENYLKDAIINRNRATVSGFQDNLHPKYTFTEEELKILVSTIKNL</sequence>
<evidence type="ECO:0000313" key="2">
    <source>
        <dbReference type="Proteomes" id="UP000297918"/>
    </source>
</evidence>
<comment type="caution">
    <text evidence="1">The sequence shown here is derived from an EMBL/GenBank/DDBJ whole genome shotgun (WGS) entry which is preliminary data.</text>
</comment>
<evidence type="ECO:0000313" key="1">
    <source>
        <dbReference type="EMBL" id="TGK92221.1"/>
    </source>
</evidence>
<dbReference type="SUPFAM" id="SSF46626">
    <property type="entry name" value="Cytochrome c"/>
    <property type="match status" value="1"/>
</dbReference>
<dbReference type="RefSeq" id="WP_135749886.1">
    <property type="nucleotide sequence ID" value="NZ_RQFL01000022.1"/>
</dbReference>
<protein>
    <recommendedName>
        <fullName evidence="3">Cytochrome c domain-containing protein</fullName>
    </recommendedName>
</protein>
<dbReference type="Proteomes" id="UP000297918">
    <property type="component" value="Unassembled WGS sequence"/>
</dbReference>
<keyword evidence="2" id="KW-1185">Reference proteome</keyword>
<name>A0ABY2LJK7_9LEPT</name>
<proteinExistence type="predicted"/>
<dbReference type="InterPro" id="IPR036909">
    <property type="entry name" value="Cyt_c-like_dom_sf"/>
</dbReference>
<reference evidence="2" key="1">
    <citation type="journal article" date="2019" name="PLoS Negl. Trop. Dis.">
        <title>Revisiting the worldwide diversity of Leptospira species in the environment.</title>
        <authorList>
            <person name="Vincent A.T."/>
            <person name="Schiettekatte O."/>
            <person name="Bourhy P."/>
            <person name="Veyrier F.J."/>
            <person name="Picardeau M."/>
        </authorList>
    </citation>
    <scope>NUCLEOTIDE SEQUENCE [LARGE SCALE GENOMIC DNA]</scope>
    <source>
        <strain evidence="2">201800281</strain>
    </source>
</reference>
<dbReference type="Gene3D" id="1.10.760.10">
    <property type="entry name" value="Cytochrome c-like domain"/>
    <property type="match status" value="1"/>
</dbReference>
<gene>
    <name evidence="1" type="ORF">EHQ26_09600</name>
</gene>
<accession>A0ABY2LJK7</accession>